<dbReference type="OrthoDB" id="3787237at2759"/>
<evidence type="ECO:0000313" key="2">
    <source>
        <dbReference type="EMBL" id="KAH7135343.1"/>
    </source>
</evidence>
<protein>
    <submittedName>
        <fullName evidence="2">Uncharacterized protein</fullName>
    </submittedName>
</protein>
<feature type="compositionally biased region" description="Basic residues" evidence="1">
    <location>
        <begin position="1"/>
        <end position="11"/>
    </location>
</feature>
<organism evidence="2 3">
    <name type="scientific">Dendryphion nanum</name>
    <dbReference type="NCBI Taxonomy" id="256645"/>
    <lineage>
        <taxon>Eukaryota</taxon>
        <taxon>Fungi</taxon>
        <taxon>Dikarya</taxon>
        <taxon>Ascomycota</taxon>
        <taxon>Pezizomycotina</taxon>
        <taxon>Dothideomycetes</taxon>
        <taxon>Pleosporomycetidae</taxon>
        <taxon>Pleosporales</taxon>
        <taxon>Torulaceae</taxon>
        <taxon>Dendryphion</taxon>
    </lineage>
</organism>
<dbReference type="AlphaFoldDB" id="A0A9P9ECY3"/>
<feature type="region of interest" description="Disordered" evidence="1">
    <location>
        <begin position="1"/>
        <end position="32"/>
    </location>
</feature>
<evidence type="ECO:0000256" key="1">
    <source>
        <dbReference type="SAM" id="MobiDB-lite"/>
    </source>
</evidence>
<keyword evidence="3" id="KW-1185">Reference proteome</keyword>
<accession>A0A9P9ECY3</accession>
<feature type="compositionally biased region" description="Polar residues" evidence="1">
    <location>
        <begin position="452"/>
        <end position="462"/>
    </location>
</feature>
<comment type="caution">
    <text evidence="2">The sequence shown here is derived from an EMBL/GenBank/DDBJ whole genome shotgun (WGS) entry which is preliminary data.</text>
</comment>
<gene>
    <name evidence="2" type="ORF">B0J11DRAFT_502169</name>
</gene>
<feature type="compositionally biased region" description="Acidic residues" evidence="1">
    <location>
        <begin position="472"/>
        <end position="481"/>
    </location>
</feature>
<reference evidence="2" key="1">
    <citation type="journal article" date="2021" name="Nat. Commun.">
        <title>Genetic determinants of endophytism in the Arabidopsis root mycobiome.</title>
        <authorList>
            <person name="Mesny F."/>
            <person name="Miyauchi S."/>
            <person name="Thiergart T."/>
            <person name="Pickel B."/>
            <person name="Atanasova L."/>
            <person name="Karlsson M."/>
            <person name="Huettel B."/>
            <person name="Barry K.W."/>
            <person name="Haridas S."/>
            <person name="Chen C."/>
            <person name="Bauer D."/>
            <person name="Andreopoulos W."/>
            <person name="Pangilinan J."/>
            <person name="LaButti K."/>
            <person name="Riley R."/>
            <person name="Lipzen A."/>
            <person name="Clum A."/>
            <person name="Drula E."/>
            <person name="Henrissat B."/>
            <person name="Kohler A."/>
            <person name="Grigoriev I.V."/>
            <person name="Martin F.M."/>
            <person name="Hacquard S."/>
        </authorList>
    </citation>
    <scope>NUCLEOTIDE SEQUENCE</scope>
    <source>
        <strain evidence="2">MPI-CAGE-CH-0243</strain>
    </source>
</reference>
<name>A0A9P9ECY3_9PLEO</name>
<proteinExistence type="predicted"/>
<dbReference type="EMBL" id="JAGMWT010000002">
    <property type="protein sequence ID" value="KAH7135343.1"/>
    <property type="molecule type" value="Genomic_DNA"/>
</dbReference>
<evidence type="ECO:0000313" key="3">
    <source>
        <dbReference type="Proteomes" id="UP000700596"/>
    </source>
</evidence>
<sequence length="669" mass="77560">METRRSRRSTFQKKDVLPSNNPAEKRYWQNEPKNAQEMNDWIEFTKENLLQHLKDKRDEKKSQKVKGYIKTETANIQRYFESTWAPRTDVLTGNMWDAVEQETMQADMDNRHAVLKAYHAKHKTALSISEYVYALQYWEDFLYYQNEWNRRHHEKKYDPTETSWENKERKRLSDWNTVENAARSEAGDKFQSGYWDYLNWRDHMIELYQHYGVGNRSNIPNPLEPEQFHRYSGSVREVFRNSNTRAPYRGHHISSQRVESLKRKFPFHEIIIDEEVLSTKRRDTDVEFLAETKAPGGHILPEGHIYHAAVTEKPTHITSFESSKVYKARRLVQDKLVKGTRHPPFDGLVAEDKRKRYRMTTKEAMTQEFFPQLDEDGNLLGRDRDGKWQGINLRVKNRVPATEIDGEGRPVEDNRTVYKIKRIYTRNEGEGIEQEEQADGRQERSRKARTFDQFSDNGSNSEPESDPPNNDLESDDEDDLFTETYNNGRTHMGVIDSAGTDTGGADTGGADTRGTDTEVTNREGSQPQVPQLAQENIVLDPNDPNYCDATYQIQLPAGKFLQQDRIPSLHSTSVPAGITLPDPAAQKFADQRTLSKGHRWVSNGLAPPTWTRDNLAWTPKGVFREFDAATGAYIKAHVIRDLDKLLNGDPNNAVFRRWMNRNIFDLLGV</sequence>
<dbReference type="Proteomes" id="UP000700596">
    <property type="component" value="Unassembled WGS sequence"/>
</dbReference>
<feature type="region of interest" description="Disordered" evidence="1">
    <location>
        <begin position="429"/>
        <end position="528"/>
    </location>
</feature>